<comment type="cofactor">
    <cofactor evidence="1">
        <name>Zn(2+)</name>
        <dbReference type="ChEBI" id="CHEBI:29105"/>
    </cofactor>
</comment>
<evidence type="ECO:0000256" key="5">
    <source>
        <dbReference type="ARBA" id="ARBA00022801"/>
    </source>
</evidence>
<keyword evidence="4" id="KW-0545">Nucleotide biosynthesis</keyword>
<dbReference type="InterPro" id="IPR002125">
    <property type="entry name" value="CMP_dCMP_dom"/>
</dbReference>
<comment type="caution">
    <text evidence="8">The sequence shown here is derived from an EMBL/GenBank/DDBJ whole genome shotgun (WGS) entry which is preliminary data.</text>
</comment>
<accession>A0A1F5RMR6</accession>
<name>A0A1F5RMR6_9BACT</name>
<evidence type="ECO:0000259" key="7">
    <source>
        <dbReference type="PROSITE" id="PS51747"/>
    </source>
</evidence>
<dbReference type="SUPFAM" id="SSF53927">
    <property type="entry name" value="Cytidine deaminase-like"/>
    <property type="match status" value="1"/>
</dbReference>
<evidence type="ECO:0000256" key="3">
    <source>
        <dbReference type="ARBA" id="ARBA00022723"/>
    </source>
</evidence>
<feature type="domain" description="CMP/dCMP-type deaminase" evidence="7">
    <location>
        <begin position="17"/>
        <end position="155"/>
    </location>
</feature>
<keyword evidence="5" id="KW-0378">Hydrolase</keyword>
<evidence type="ECO:0000256" key="6">
    <source>
        <dbReference type="ARBA" id="ARBA00022833"/>
    </source>
</evidence>
<reference evidence="8 9" key="1">
    <citation type="journal article" date="2016" name="Nat. Commun.">
        <title>Thousands of microbial genomes shed light on interconnected biogeochemical processes in an aquifer system.</title>
        <authorList>
            <person name="Anantharaman K."/>
            <person name="Brown C.T."/>
            <person name="Hug L.A."/>
            <person name="Sharon I."/>
            <person name="Castelle C.J."/>
            <person name="Probst A.J."/>
            <person name="Thomas B.C."/>
            <person name="Singh A."/>
            <person name="Wilkins M.J."/>
            <person name="Karaoz U."/>
            <person name="Brodie E.L."/>
            <person name="Williams K.H."/>
            <person name="Hubbard S.S."/>
            <person name="Banfield J.F."/>
        </authorList>
    </citation>
    <scope>NUCLEOTIDE SEQUENCE [LARGE SCALE GENOMIC DNA]</scope>
</reference>
<dbReference type="GO" id="GO:0004132">
    <property type="term" value="F:dCMP deaminase activity"/>
    <property type="evidence" value="ECO:0007669"/>
    <property type="project" value="TreeGrafter"/>
</dbReference>
<evidence type="ECO:0000313" key="9">
    <source>
        <dbReference type="Proteomes" id="UP000177691"/>
    </source>
</evidence>
<protein>
    <recommendedName>
        <fullName evidence="7">CMP/dCMP-type deaminase domain-containing protein</fullName>
    </recommendedName>
</protein>
<dbReference type="GO" id="GO:0005737">
    <property type="term" value="C:cytoplasm"/>
    <property type="evidence" value="ECO:0007669"/>
    <property type="project" value="TreeGrafter"/>
</dbReference>
<dbReference type="InterPro" id="IPR015517">
    <property type="entry name" value="dCMP_deaminase-rel"/>
</dbReference>
<sequence>MEKQHNLSEKKRTDYLSWDETFMLMAGIIAQRSKDPNTQAGTCIVDENNVIVGLGYNGFPRGCSDDSLPWRRDREYKLSETKYAYVVHSEVNAIYNANKPVKNCKLYCVLFPCNECSKTIIQSGIKEIIYQKDWYHDQEEWVAARKMLDLAGVKYRQYAPQHDIKKLFAAPTDADDSAPTVKSSPAAIDNNEFVFEEII</sequence>
<evidence type="ECO:0000256" key="4">
    <source>
        <dbReference type="ARBA" id="ARBA00022727"/>
    </source>
</evidence>
<dbReference type="InterPro" id="IPR016193">
    <property type="entry name" value="Cytidine_deaminase-like"/>
</dbReference>
<dbReference type="GO" id="GO:0046872">
    <property type="term" value="F:metal ion binding"/>
    <property type="evidence" value="ECO:0007669"/>
    <property type="project" value="UniProtKB-KW"/>
</dbReference>
<keyword evidence="6" id="KW-0862">Zinc</keyword>
<dbReference type="InterPro" id="IPR035105">
    <property type="entry name" value="Deoxycytidylate_deaminase_dom"/>
</dbReference>
<comment type="similarity">
    <text evidence="2">Belongs to the cytidine and deoxycytidylate deaminase family.</text>
</comment>
<proteinExistence type="inferred from homology"/>
<dbReference type="Pfam" id="PF00383">
    <property type="entry name" value="dCMP_cyt_deam_1"/>
    <property type="match status" value="1"/>
</dbReference>
<organism evidence="8 9">
    <name type="scientific">Candidatus Falkowbacteria bacterium RIFCSPHIGHO2_02_FULL_45_15</name>
    <dbReference type="NCBI Taxonomy" id="1797987"/>
    <lineage>
        <taxon>Bacteria</taxon>
        <taxon>Candidatus Falkowiibacteriota</taxon>
    </lineage>
</organism>
<evidence type="ECO:0000313" key="8">
    <source>
        <dbReference type="EMBL" id="OGF15658.1"/>
    </source>
</evidence>
<dbReference type="AlphaFoldDB" id="A0A1F5RMR6"/>
<dbReference type="PROSITE" id="PS51747">
    <property type="entry name" value="CYT_DCMP_DEAMINASES_2"/>
    <property type="match status" value="1"/>
</dbReference>
<dbReference type="PANTHER" id="PTHR11086:SF18">
    <property type="entry name" value="DEOXYCYTIDYLATE DEAMINASE"/>
    <property type="match status" value="1"/>
</dbReference>
<dbReference type="Proteomes" id="UP000177691">
    <property type="component" value="Unassembled WGS sequence"/>
</dbReference>
<dbReference type="CDD" id="cd01286">
    <property type="entry name" value="deoxycytidylate_deaminase"/>
    <property type="match status" value="1"/>
</dbReference>
<keyword evidence="3" id="KW-0479">Metal-binding</keyword>
<dbReference type="Gene3D" id="3.40.140.10">
    <property type="entry name" value="Cytidine Deaminase, domain 2"/>
    <property type="match status" value="1"/>
</dbReference>
<gene>
    <name evidence="8" type="ORF">A3D54_00690</name>
</gene>
<dbReference type="PANTHER" id="PTHR11086">
    <property type="entry name" value="DEOXYCYTIDYLATE DEAMINASE-RELATED"/>
    <property type="match status" value="1"/>
</dbReference>
<dbReference type="FunFam" id="3.40.140.10:FF:000021">
    <property type="entry name" value="Deoxycytidylate deaminase"/>
    <property type="match status" value="1"/>
</dbReference>
<dbReference type="GO" id="GO:0009165">
    <property type="term" value="P:nucleotide biosynthetic process"/>
    <property type="evidence" value="ECO:0007669"/>
    <property type="project" value="UniProtKB-KW"/>
</dbReference>
<dbReference type="EMBL" id="MFFU01000055">
    <property type="protein sequence ID" value="OGF15658.1"/>
    <property type="molecule type" value="Genomic_DNA"/>
</dbReference>
<evidence type="ECO:0000256" key="2">
    <source>
        <dbReference type="ARBA" id="ARBA00006576"/>
    </source>
</evidence>
<evidence type="ECO:0000256" key="1">
    <source>
        <dbReference type="ARBA" id="ARBA00001947"/>
    </source>
</evidence>